<dbReference type="GO" id="GO:0005634">
    <property type="term" value="C:nucleus"/>
    <property type="evidence" value="ECO:0007669"/>
    <property type="project" value="TreeGrafter"/>
</dbReference>
<comment type="caution">
    <text evidence="9">The sequence shown here is derived from an EMBL/GenBank/DDBJ whole genome shotgun (WGS) entry which is preliminary data.</text>
</comment>
<keyword evidence="7" id="KW-0788">Thiol protease</keyword>
<evidence type="ECO:0000256" key="4">
    <source>
        <dbReference type="ARBA" id="ARBA00022670"/>
    </source>
</evidence>
<evidence type="ECO:0000256" key="1">
    <source>
        <dbReference type="ARBA" id="ARBA00000707"/>
    </source>
</evidence>
<comment type="similarity">
    <text evidence="2">Belongs to the peptidase C19 family.</text>
</comment>
<dbReference type="GO" id="GO:0004843">
    <property type="term" value="F:cysteine-type deubiquitinase activity"/>
    <property type="evidence" value="ECO:0007669"/>
    <property type="project" value="UniProtKB-EC"/>
</dbReference>
<protein>
    <recommendedName>
        <fullName evidence="3">ubiquitinyl hydrolase 1</fullName>
        <ecNumber evidence="3">3.4.19.12</ecNumber>
    </recommendedName>
</protein>
<dbReference type="PANTHER" id="PTHR24006">
    <property type="entry name" value="UBIQUITIN CARBOXYL-TERMINAL HYDROLASE"/>
    <property type="match status" value="1"/>
</dbReference>
<proteinExistence type="inferred from homology"/>
<dbReference type="GO" id="GO:0005829">
    <property type="term" value="C:cytosol"/>
    <property type="evidence" value="ECO:0007669"/>
    <property type="project" value="TreeGrafter"/>
</dbReference>
<dbReference type="OrthoDB" id="2020758at2759"/>
<keyword evidence="5" id="KW-0833">Ubl conjugation pathway</keyword>
<dbReference type="EMBL" id="CAGKOT010000043">
    <property type="protein sequence ID" value="CAB5380765.1"/>
    <property type="molecule type" value="Genomic_DNA"/>
</dbReference>
<keyword evidence="4" id="KW-0645">Protease</keyword>
<evidence type="ECO:0000256" key="6">
    <source>
        <dbReference type="ARBA" id="ARBA00022801"/>
    </source>
</evidence>
<dbReference type="Proteomes" id="UP000684084">
    <property type="component" value="Unassembled WGS sequence"/>
</dbReference>
<evidence type="ECO:0000313" key="10">
    <source>
        <dbReference type="Proteomes" id="UP000684084"/>
    </source>
</evidence>
<feature type="domain" description="USP" evidence="8">
    <location>
        <begin position="1"/>
        <end position="100"/>
    </location>
</feature>
<dbReference type="GO" id="GO:0016579">
    <property type="term" value="P:protein deubiquitination"/>
    <property type="evidence" value="ECO:0007669"/>
    <property type="project" value="InterPro"/>
</dbReference>
<evidence type="ECO:0000259" key="8">
    <source>
        <dbReference type="PROSITE" id="PS50235"/>
    </source>
</evidence>
<evidence type="ECO:0000256" key="3">
    <source>
        <dbReference type="ARBA" id="ARBA00012759"/>
    </source>
</evidence>
<dbReference type="InterPro" id="IPR018200">
    <property type="entry name" value="USP_CS"/>
</dbReference>
<dbReference type="InterPro" id="IPR001394">
    <property type="entry name" value="Peptidase_C19_UCH"/>
</dbReference>
<dbReference type="GO" id="GO:0006508">
    <property type="term" value="P:proteolysis"/>
    <property type="evidence" value="ECO:0007669"/>
    <property type="project" value="UniProtKB-KW"/>
</dbReference>
<sequence>MPSEPMSAPPSPIASSPISSPILAGIGASCKEDEIPSGENIYKLKSVIVHQGDHRSGHFITYRRKEESDGWWRLSDEYVEEVKLKQVLNEEAYMLFYEKT</sequence>
<dbReference type="VEuPathDB" id="FungiDB:RhiirFUN_014344"/>
<keyword evidence="6" id="KW-0378">Hydrolase</keyword>
<dbReference type="InterPro" id="IPR028889">
    <property type="entry name" value="USP"/>
</dbReference>
<reference evidence="9" key="1">
    <citation type="submission" date="2020-05" db="EMBL/GenBank/DDBJ databases">
        <authorList>
            <person name="Rincon C."/>
            <person name="Sanders R I."/>
            <person name="Robbins C."/>
            <person name="Chaturvedi A."/>
        </authorList>
    </citation>
    <scope>NUCLEOTIDE SEQUENCE</scope>
    <source>
        <strain evidence="9">CHB12</strain>
    </source>
</reference>
<accession>A0A915ZKW8</accession>
<dbReference type="InterPro" id="IPR050164">
    <property type="entry name" value="Peptidase_C19"/>
</dbReference>
<dbReference type="PANTHER" id="PTHR24006:SF888">
    <property type="entry name" value="UBIQUITIN CARBOXYL-TERMINAL HYDROLASE 30"/>
    <property type="match status" value="1"/>
</dbReference>
<evidence type="ECO:0000256" key="7">
    <source>
        <dbReference type="ARBA" id="ARBA00022807"/>
    </source>
</evidence>
<comment type="catalytic activity">
    <reaction evidence="1">
        <text>Thiol-dependent hydrolysis of ester, thioester, amide, peptide and isopeptide bonds formed by the C-terminal Gly of ubiquitin (a 76-residue protein attached to proteins as an intracellular targeting signal).</text>
        <dbReference type="EC" id="3.4.19.12"/>
    </reaction>
</comment>
<evidence type="ECO:0000256" key="5">
    <source>
        <dbReference type="ARBA" id="ARBA00022786"/>
    </source>
</evidence>
<dbReference type="EC" id="3.4.19.12" evidence="3"/>
<dbReference type="PROSITE" id="PS50235">
    <property type="entry name" value="USP_3"/>
    <property type="match status" value="1"/>
</dbReference>
<evidence type="ECO:0000256" key="2">
    <source>
        <dbReference type="ARBA" id="ARBA00009085"/>
    </source>
</evidence>
<gene>
    <name evidence="9" type="ORF">CHRIB12_LOCUS17240</name>
</gene>
<organism evidence="9 10">
    <name type="scientific">Rhizophagus irregularis</name>
    <dbReference type="NCBI Taxonomy" id="588596"/>
    <lineage>
        <taxon>Eukaryota</taxon>
        <taxon>Fungi</taxon>
        <taxon>Fungi incertae sedis</taxon>
        <taxon>Mucoromycota</taxon>
        <taxon>Glomeromycotina</taxon>
        <taxon>Glomeromycetes</taxon>
        <taxon>Glomerales</taxon>
        <taxon>Glomeraceae</taxon>
        <taxon>Rhizophagus</taxon>
    </lineage>
</organism>
<name>A0A915ZKW8_9GLOM</name>
<dbReference type="Pfam" id="PF00443">
    <property type="entry name" value="UCH"/>
    <property type="match status" value="1"/>
</dbReference>
<evidence type="ECO:0000313" key="9">
    <source>
        <dbReference type="EMBL" id="CAB5380765.1"/>
    </source>
</evidence>
<dbReference type="PROSITE" id="PS00973">
    <property type="entry name" value="USP_2"/>
    <property type="match status" value="1"/>
</dbReference>
<dbReference type="AlphaFoldDB" id="A0A915ZKW8"/>